<evidence type="ECO:0000256" key="1">
    <source>
        <dbReference type="SAM" id="SignalP"/>
    </source>
</evidence>
<keyword evidence="3" id="KW-1185">Reference proteome</keyword>
<dbReference type="Proteomes" id="UP001060919">
    <property type="component" value="Chromosome"/>
</dbReference>
<proteinExistence type="predicted"/>
<feature type="chain" id="PRO_5038126301" evidence="1">
    <location>
        <begin position="24"/>
        <end position="226"/>
    </location>
</feature>
<dbReference type="KEGG" id="aup:AsAng_0043060"/>
<accession>A0A915YID7</accession>
<dbReference type="RefSeq" id="WP_264788832.1">
    <property type="nucleotide sequence ID" value="NZ_AP026867.1"/>
</dbReference>
<feature type="signal peptide" evidence="1">
    <location>
        <begin position="1"/>
        <end position="23"/>
    </location>
</feature>
<sequence>MLQPRLFLFVLALFMLTNSITKAQTIVDYYHLLADYDDDIKIHPIKKVDHKWQVQSTTTKEATVFVDTENNFLEIKDKAEGDIFTLQVSLLQKKNGEILVAIAKNHMDIFFHGEIHILNYRNGRWNDISEQVLPNLTYQDFVEQSVGLAAMAYNPQLNHHLEFGYQLPRIGSTASAQMQTQVLKDKCALNDVSVREYCASLHEITYSSIELNWQPEEGIFKIGAKR</sequence>
<keyword evidence="1" id="KW-0732">Signal</keyword>
<protein>
    <submittedName>
        <fullName evidence="2">Uncharacterized protein</fullName>
    </submittedName>
</protein>
<dbReference type="AlphaFoldDB" id="A0A915YID7"/>
<name>A0A915YID7_9BACT</name>
<organism evidence="2 3">
    <name type="scientific">Aureispira anguillae</name>
    <dbReference type="NCBI Taxonomy" id="2864201"/>
    <lineage>
        <taxon>Bacteria</taxon>
        <taxon>Pseudomonadati</taxon>
        <taxon>Bacteroidota</taxon>
        <taxon>Saprospiria</taxon>
        <taxon>Saprospirales</taxon>
        <taxon>Saprospiraceae</taxon>
        <taxon>Aureispira</taxon>
    </lineage>
</organism>
<reference evidence="2" key="1">
    <citation type="submission" date="2022-09" db="EMBL/GenBank/DDBJ databases">
        <title>Aureispira anguillicida sp. nov., isolated from Leptocephalus of Japanese eel Anguilla japonica.</title>
        <authorList>
            <person name="Yuasa K."/>
            <person name="Mekata T."/>
            <person name="Ikunari K."/>
        </authorList>
    </citation>
    <scope>NUCLEOTIDE SEQUENCE</scope>
    <source>
        <strain evidence="2">EL160426</strain>
    </source>
</reference>
<dbReference type="EMBL" id="AP026867">
    <property type="protein sequence ID" value="BDS13567.1"/>
    <property type="molecule type" value="Genomic_DNA"/>
</dbReference>
<evidence type="ECO:0000313" key="3">
    <source>
        <dbReference type="Proteomes" id="UP001060919"/>
    </source>
</evidence>
<evidence type="ECO:0000313" key="2">
    <source>
        <dbReference type="EMBL" id="BDS13567.1"/>
    </source>
</evidence>
<gene>
    <name evidence="2" type="ORF">AsAng_0043060</name>
</gene>